<dbReference type="AlphaFoldDB" id="A0A7V8LMF3"/>
<keyword evidence="10" id="KW-0443">Lipid metabolism</keyword>
<dbReference type="Gene3D" id="3.40.50.10330">
    <property type="entry name" value="Probable inorganic polyphosphate/atp-NAD kinase, domain 1"/>
    <property type="match status" value="1"/>
</dbReference>
<keyword evidence="12" id="KW-1208">Phospholipid metabolism</keyword>
<evidence type="ECO:0000256" key="2">
    <source>
        <dbReference type="ARBA" id="ARBA00005983"/>
    </source>
</evidence>
<comment type="cofactor">
    <cofactor evidence="1">
        <name>Mg(2+)</name>
        <dbReference type="ChEBI" id="CHEBI:18420"/>
    </cofactor>
</comment>
<dbReference type="Proteomes" id="UP000037962">
    <property type="component" value="Unassembled WGS sequence"/>
</dbReference>
<evidence type="ECO:0000256" key="10">
    <source>
        <dbReference type="ARBA" id="ARBA00023098"/>
    </source>
</evidence>
<comment type="similarity">
    <text evidence="2">Belongs to the diacylglycerol/lipid kinase family.</text>
</comment>
<dbReference type="SUPFAM" id="SSF111331">
    <property type="entry name" value="NAD kinase/diacylglycerol kinase-like"/>
    <property type="match status" value="1"/>
</dbReference>
<keyword evidence="3" id="KW-0444">Lipid biosynthesis</keyword>
<dbReference type="GO" id="GO:0046872">
    <property type="term" value="F:metal ion binding"/>
    <property type="evidence" value="ECO:0007669"/>
    <property type="project" value="UniProtKB-KW"/>
</dbReference>
<evidence type="ECO:0000256" key="7">
    <source>
        <dbReference type="ARBA" id="ARBA00022777"/>
    </source>
</evidence>
<dbReference type="InterPro" id="IPR005218">
    <property type="entry name" value="Diacylglycerol/lipid_kinase"/>
</dbReference>
<dbReference type="GO" id="GO:0008654">
    <property type="term" value="P:phospholipid biosynthetic process"/>
    <property type="evidence" value="ECO:0007669"/>
    <property type="project" value="UniProtKB-KW"/>
</dbReference>
<comment type="caution">
    <text evidence="14">The sequence shown here is derived from an EMBL/GenBank/DDBJ whole genome shotgun (WGS) entry which is preliminary data.</text>
</comment>
<keyword evidence="9" id="KW-0460">Magnesium</keyword>
<evidence type="ECO:0000256" key="9">
    <source>
        <dbReference type="ARBA" id="ARBA00022842"/>
    </source>
</evidence>
<evidence type="ECO:0000256" key="1">
    <source>
        <dbReference type="ARBA" id="ARBA00001946"/>
    </source>
</evidence>
<evidence type="ECO:0000313" key="14">
    <source>
        <dbReference type="EMBL" id="KPG07708.1"/>
    </source>
</evidence>
<accession>A0A7V8LMF3</accession>
<evidence type="ECO:0000259" key="13">
    <source>
        <dbReference type="PROSITE" id="PS50146"/>
    </source>
</evidence>
<dbReference type="EMBL" id="LJFO01000011">
    <property type="protein sequence ID" value="KPG07708.1"/>
    <property type="molecule type" value="Genomic_DNA"/>
</dbReference>
<dbReference type="Pfam" id="PF00781">
    <property type="entry name" value="DAGK_cat"/>
    <property type="match status" value="1"/>
</dbReference>
<evidence type="ECO:0000256" key="4">
    <source>
        <dbReference type="ARBA" id="ARBA00022679"/>
    </source>
</evidence>
<feature type="domain" description="DAGKc" evidence="13">
    <location>
        <begin position="1"/>
        <end position="130"/>
    </location>
</feature>
<dbReference type="PANTHER" id="PTHR12358:SF106">
    <property type="entry name" value="LIPID KINASE YEGS"/>
    <property type="match status" value="1"/>
</dbReference>
<dbReference type="Gene3D" id="2.60.200.40">
    <property type="match status" value="1"/>
</dbReference>
<dbReference type="SMART" id="SM00046">
    <property type="entry name" value="DAGKc"/>
    <property type="match status" value="1"/>
</dbReference>
<name>A0A7V8LMF3_9MYCO</name>
<dbReference type="InterPro" id="IPR017438">
    <property type="entry name" value="ATP-NAD_kinase_N"/>
</dbReference>
<dbReference type="NCBIfam" id="NF008882">
    <property type="entry name" value="PRK11914.1"/>
    <property type="match status" value="1"/>
</dbReference>
<organism evidence="14 16">
    <name type="scientific">Mycobacteroides immunogenum</name>
    <dbReference type="NCBI Taxonomy" id="83262"/>
    <lineage>
        <taxon>Bacteria</taxon>
        <taxon>Bacillati</taxon>
        <taxon>Actinomycetota</taxon>
        <taxon>Actinomycetes</taxon>
        <taxon>Mycobacteriales</taxon>
        <taxon>Mycobacteriaceae</taxon>
        <taxon>Mycobacteroides</taxon>
    </lineage>
</organism>
<sequence length="293" mass="30335">MVTHLTVLTNPTAGHAAAQAAEAAIEHLRARGLTVTHHAASSAAESHALAQEAARTGARGIVAAGGDGLVSIALQAVAATPIALGVIPIGTGNDCARMLDIPLGDPVAAADVIAGGNIRAIDAGRIQYDGNTTWFATVVASGFDSLVNDRANRMSWPRGRRRYDIAMALEAAKLRPLPFRIELDDQVIETDVTLVAVGNGTSYGGGMRICPGAVLDDGLLDVTVVAAGGRLRLLRLSPTVYKGTHVELPEVSTYRSRRVRLSAAEITAYADGDPVAPLPVDIDVVPGALSVFA</sequence>
<keyword evidence="5" id="KW-0479">Metal-binding</keyword>
<dbReference type="GO" id="GO:0005524">
    <property type="term" value="F:ATP binding"/>
    <property type="evidence" value="ECO:0007669"/>
    <property type="project" value="UniProtKB-KW"/>
</dbReference>
<proteinExistence type="inferred from homology"/>
<reference evidence="16 17" key="1">
    <citation type="submission" date="2015-09" db="EMBL/GenBank/DDBJ databases">
        <title>Genome Sequences of Mycobacterium immunogenum Isolates, Recuperated from a Chloraminated Drinking Water Distribution System Simulator Subjected to Episodes of Nitrification.</title>
        <authorList>
            <person name="Gomez-Alvarez V."/>
            <person name="Revetta R.P."/>
        </authorList>
    </citation>
    <scope>NUCLEOTIDE SEQUENCE [LARGE SCALE GENOMIC DNA]</scope>
    <source>
        <strain evidence="14 16">H008</strain>
        <strain evidence="15 17">H076</strain>
    </source>
</reference>
<keyword evidence="8" id="KW-0067">ATP-binding</keyword>
<dbReference type="PANTHER" id="PTHR12358">
    <property type="entry name" value="SPHINGOSINE KINASE"/>
    <property type="match status" value="1"/>
</dbReference>
<keyword evidence="7 14" id="KW-0418">Kinase</keyword>
<dbReference type="NCBIfam" id="TIGR00147">
    <property type="entry name" value="YegS/Rv2252/BmrU family lipid kinase"/>
    <property type="match status" value="1"/>
</dbReference>
<evidence type="ECO:0000313" key="17">
    <source>
        <dbReference type="Proteomes" id="UP000037962"/>
    </source>
</evidence>
<dbReference type="InterPro" id="IPR045540">
    <property type="entry name" value="YegS/DAGK_C"/>
</dbReference>
<evidence type="ECO:0000256" key="11">
    <source>
        <dbReference type="ARBA" id="ARBA00023209"/>
    </source>
</evidence>
<keyword evidence="6" id="KW-0547">Nucleotide-binding</keyword>
<keyword evidence="17" id="KW-1185">Reference proteome</keyword>
<dbReference type="InterPro" id="IPR001206">
    <property type="entry name" value="Diacylglycerol_kinase_cat_dom"/>
</dbReference>
<dbReference type="Pfam" id="PF19279">
    <property type="entry name" value="YegS_C"/>
    <property type="match status" value="1"/>
</dbReference>
<evidence type="ECO:0000313" key="16">
    <source>
        <dbReference type="Proteomes" id="UP000037843"/>
    </source>
</evidence>
<dbReference type="InterPro" id="IPR016064">
    <property type="entry name" value="NAD/diacylglycerol_kinase_sf"/>
</dbReference>
<dbReference type="InterPro" id="IPR050187">
    <property type="entry name" value="Lipid_Phosphate_FormReg"/>
</dbReference>
<keyword evidence="4" id="KW-0808">Transferase</keyword>
<dbReference type="GO" id="GO:0005886">
    <property type="term" value="C:plasma membrane"/>
    <property type="evidence" value="ECO:0007669"/>
    <property type="project" value="TreeGrafter"/>
</dbReference>
<evidence type="ECO:0000256" key="8">
    <source>
        <dbReference type="ARBA" id="ARBA00022840"/>
    </source>
</evidence>
<dbReference type="GO" id="GO:0004143">
    <property type="term" value="F:ATP-dependent diacylglycerol kinase activity"/>
    <property type="evidence" value="ECO:0007669"/>
    <property type="project" value="TreeGrafter"/>
</dbReference>
<evidence type="ECO:0000256" key="12">
    <source>
        <dbReference type="ARBA" id="ARBA00023264"/>
    </source>
</evidence>
<keyword evidence="11" id="KW-0594">Phospholipid biosynthesis</keyword>
<evidence type="ECO:0000313" key="15">
    <source>
        <dbReference type="EMBL" id="KPG32777.1"/>
    </source>
</evidence>
<dbReference type="PROSITE" id="PS50146">
    <property type="entry name" value="DAGK"/>
    <property type="match status" value="1"/>
</dbReference>
<dbReference type="Proteomes" id="UP000037843">
    <property type="component" value="Unassembled WGS sequence"/>
</dbReference>
<evidence type="ECO:0000256" key="6">
    <source>
        <dbReference type="ARBA" id="ARBA00022741"/>
    </source>
</evidence>
<protein>
    <submittedName>
        <fullName evidence="14">Diacylglycerol kinase</fullName>
    </submittedName>
</protein>
<dbReference type="KEGG" id="miz:BAB75_22150"/>
<dbReference type="EMBL" id="LJFS01000019">
    <property type="protein sequence ID" value="KPG32777.1"/>
    <property type="molecule type" value="Genomic_DNA"/>
</dbReference>
<evidence type="ECO:0000256" key="3">
    <source>
        <dbReference type="ARBA" id="ARBA00022516"/>
    </source>
</evidence>
<gene>
    <name evidence="14" type="ORF">AN908_19695</name>
    <name evidence="15" type="ORF">AN912_16330</name>
</gene>
<evidence type="ECO:0000256" key="5">
    <source>
        <dbReference type="ARBA" id="ARBA00022723"/>
    </source>
</evidence>